<dbReference type="Pfam" id="PF02518">
    <property type="entry name" value="HATPase_c"/>
    <property type="match status" value="1"/>
</dbReference>
<keyword evidence="3 7" id="KW-0547">Nucleotide-binding</keyword>
<feature type="domain" description="Histidine kinase" evidence="9">
    <location>
        <begin position="183"/>
        <end position="385"/>
    </location>
</feature>
<keyword evidence="5 7" id="KW-0067">ATP-binding</keyword>
<name>A0ABT9VLZ9_9BACI</name>
<organism evidence="10 11">
    <name type="scientific">Aeribacillus alveayuensis</name>
    <dbReference type="NCBI Taxonomy" id="279215"/>
    <lineage>
        <taxon>Bacteria</taxon>
        <taxon>Bacillati</taxon>
        <taxon>Bacillota</taxon>
        <taxon>Bacilli</taxon>
        <taxon>Bacillales</taxon>
        <taxon>Bacillaceae</taxon>
        <taxon>Aeribacillus</taxon>
    </lineage>
</organism>
<dbReference type="Proteomes" id="UP001225646">
    <property type="component" value="Unassembled WGS sequence"/>
</dbReference>
<keyword evidence="7" id="KW-0963">Cytoplasm</keyword>
<evidence type="ECO:0000313" key="11">
    <source>
        <dbReference type="Proteomes" id="UP001225646"/>
    </source>
</evidence>
<dbReference type="Pfam" id="PF07730">
    <property type="entry name" value="HisKA_3"/>
    <property type="match status" value="1"/>
</dbReference>
<dbReference type="EC" id="2.7.13.3" evidence="7"/>
<dbReference type="PANTHER" id="PTHR24421:SF55">
    <property type="entry name" value="SENSOR HISTIDINE KINASE YDFH"/>
    <property type="match status" value="1"/>
</dbReference>
<keyword evidence="4 7" id="KW-0418">Kinase</keyword>
<protein>
    <recommendedName>
        <fullName evidence="7">Signal transduction histidine-protein kinase/phosphatase DegS</fullName>
        <ecNumber evidence="7">2.7.13.3</ecNumber>
        <ecNumber evidence="7">3.1.3.-</ecNumber>
    </recommendedName>
</protein>
<dbReference type="RefSeq" id="WP_419151490.1">
    <property type="nucleotide sequence ID" value="NZ_JAUSTR010000002.1"/>
</dbReference>
<dbReference type="SMART" id="SM00387">
    <property type="entry name" value="HATPase_c"/>
    <property type="match status" value="1"/>
</dbReference>
<dbReference type="EMBL" id="JAUSTR010000002">
    <property type="protein sequence ID" value="MDQ0161912.1"/>
    <property type="molecule type" value="Genomic_DNA"/>
</dbReference>
<dbReference type="Pfam" id="PF05384">
    <property type="entry name" value="DegS"/>
    <property type="match status" value="1"/>
</dbReference>
<dbReference type="InterPro" id="IPR011712">
    <property type="entry name" value="Sig_transdc_His_kin_sub3_dim/P"/>
</dbReference>
<evidence type="ECO:0000259" key="9">
    <source>
        <dbReference type="PROSITE" id="PS50109"/>
    </source>
</evidence>
<feature type="coiled-coil region" evidence="8">
    <location>
        <begin position="97"/>
        <end position="138"/>
    </location>
</feature>
<dbReference type="InterPro" id="IPR050482">
    <property type="entry name" value="Sensor_HK_TwoCompSys"/>
</dbReference>
<dbReference type="InterPro" id="IPR003594">
    <property type="entry name" value="HATPase_dom"/>
</dbReference>
<comment type="caution">
    <text evidence="10">The sequence shown here is derived from an EMBL/GenBank/DDBJ whole genome shotgun (WGS) entry which is preliminary data.</text>
</comment>
<evidence type="ECO:0000256" key="8">
    <source>
        <dbReference type="SAM" id="Coils"/>
    </source>
</evidence>
<keyword evidence="11" id="KW-1185">Reference proteome</keyword>
<sequence length="399" mass="46635">MDSKNFDAKILDRILEKMIRTVQTSKDEIFKIGESSRQEYDIIVQELKLIKEQVNTVIEKSDKLAVQSKYARQRLVEVSKNFQNFSEEDIRTAYERAHSLQMELTMLKEKEKQLRDRRDELERRLLNLKEMMERADHLVGQINVVLHYLDQDLRKMGDILEDARQKQLFGLRIIEAQEEERKRLSREIHDGPAQLLANVLMRSDLIDRVFRQRGAEEGVKEVKNLREMVRSALYEVRRIIYDLRPMALDDLGLIPTLRKYLATIEEYNGRTKISFTSIGTSEENRLPARFEVALFRLVQEAVTNALKHSDGDKVDVKVEVRKDQINLLIRDNGKGFDPHQIDNENKHSFGLMGMKERVDLLDGKLVIHSKQGQGTSIMIQVPINMQKSEKRHIDSHMSN</sequence>
<accession>A0ABT9VLZ9</accession>
<proteinExistence type="predicted"/>
<keyword evidence="8" id="KW-0175">Coiled coil</keyword>
<dbReference type="InterPro" id="IPR016381">
    <property type="entry name" value="Sig_transdc_His_kinase_DegS"/>
</dbReference>
<gene>
    <name evidence="10" type="ORF">J2S06_000986</name>
</gene>
<dbReference type="Gene3D" id="1.20.5.1930">
    <property type="match status" value="1"/>
</dbReference>
<keyword evidence="2 7" id="KW-0808">Transferase</keyword>
<evidence type="ECO:0000256" key="5">
    <source>
        <dbReference type="ARBA" id="ARBA00022840"/>
    </source>
</evidence>
<evidence type="ECO:0000256" key="3">
    <source>
        <dbReference type="ARBA" id="ARBA00022741"/>
    </source>
</evidence>
<comment type="function">
    <text evidence="7">Member of the two-component regulatory system DegS/DegU, which plays an important role in the transition growth phase.</text>
</comment>
<evidence type="ECO:0000256" key="1">
    <source>
        <dbReference type="ARBA" id="ARBA00000085"/>
    </source>
</evidence>
<dbReference type="SUPFAM" id="SSF55874">
    <property type="entry name" value="ATPase domain of HSP90 chaperone/DNA topoisomerase II/histidine kinase"/>
    <property type="match status" value="1"/>
</dbReference>
<dbReference type="PIRSF" id="PIRSF003169">
    <property type="entry name" value="STHK_DegS"/>
    <property type="match status" value="1"/>
</dbReference>
<evidence type="ECO:0000313" key="10">
    <source>
        <dbReference type="EMBL" id="MDQ0161912.1"/>
    </source>
</evidence>
<comment type="subcellular location">
    <subcellularLocation>
        <location evidence="7">Cytoplasm</location>
    </subcellularLocation>
</comment>
<keyword evidence="7" id="KW-0378">Hydrolase</keyword>
<dbReference type="GO" id="GO:0004673">
    <property type="term" value="F:protein histidine kinase activity"/>
    <property type="evidence" value="ECO:0007669"/>
    <property type="project" value="UniProtKB-EC"/>
</dbReference>
<dbReference type="InterPro" id="IPR008595">
    <property type="entry name" value="DegS"/>
</dbReference>
<dbReference type="Gene3D" id="3.30.565.10">
    <property type="entry name" value="Histidine kinase-like ATPase, C-terminal domain"/>
    <property type="match status" value="1"/>
</dbReference>
<evidence type="ECO:0000256" key="6">
    <source>
        <dbReference type="ARBA" id="ARBA00023012"/>
    </source>
</evidence>
<dbReference type="PANTHER" id="PTHR24421">
    <property type="entry name" value="NITRATE/NITRITE SENSOR PROTEIN NARX-RELATED"/>
    <property type="match status" value="1"/>
</dbReference>
<evidence type="ECO:0000256" key="7">
    <source>
        <dbReference type="PIRNR" id="PIRNR003169"/>
    </source>
</evidence>
<evidence type="ECO:0000256" key="4">
    <source>
        <dbReference type="ARBA" id="ARBA00022777"/>
    </source>
</evidence>
<evidence type="ECO:0000256" key="2">
    <source>
        <dbReference type="ARBA" id="ARBA00022679"/>
    </source>
</evidence>
<reference evidence="10 11" key="1">
    <citation type="submission" date="2023-07" db="EMBL/GenBank/DDBJ databases">
        <title>Genomic Encyclopedia of Type Strains, Phase IV (KMG-IV): sequencing the most valuable type-strain genomes for metagenomic binning, comparative biology and taxonomic classification.</title>
        <authorList>
            <person name="Goeker M."/>
        </authorList>
    </citation>
    <scope>NUCLEOTIDE SEQUENCE [LARGE SCALE GENOMIC DNA]</scope>
    <source>
        <strain evidence="10 11">DSM 19092</strain>
    </source>
</reference>
<dbReference type="PROSITE" id="PS50109">
    <property type="entry name" value="HIS_KIN"/>
    <property type="match status" value="1"/>
</dbReference>
<dbReference type="InterPro" id="IPR005467">
    <property type="entry name" value="His_kinase_dom"/>
</dbReference>
<dbReference type="CDD" id="cd16917">
    <property type="entry name" value="HATPase_UhpB-NarQ-NarX-like"/>
    <property type="match status" value="1"/>
</dbReference>
<dbReference type="EC" id="3.1.3.-" evidence="7"/>
<dbReference type="InterPro" id="IPR036890">
    <property type="entry name" value="HATPase_C_sf"/>
</dbReference>
<keyword evidence="7" id="KW-0904">Protein phosphatase</keyword>
<comment type="catalytic activity">
    <reaction evidence="1 7">
        <text>ATP + protein L-histidine = ADP + protein N-phospho-L-histidine.</text>
        <dbReference type="EC" id="2.7.13.3"/>
    </reaction>
</comment>
<keyword evidence="6 7" id="KW-0902">Two-component regulatory system</keyword>